<dbReference type="GO" id="GO:1990481">
    <property type="term" value="P:mRNA pseudouridine synthesis"/>
    <property type="evidence" value="ECO:0007669"/>
    <property type="project" value="TreeGrafter"/>
</dbReference>
<dbReference type="Pfam" id="PF01416">
    <property type="entry name" value="PseudoU_synth_1"/>
    <property type="match status" value="1"/>
</dbReference>
<evidence type="ECO:0000256" key="3">
    <source>
        <dbReference type="ARBA" id="ARBA00023235"/>
    </source>
</evidence>
<feature type="domain" description="Pseudouridine synthase I TruA alpha/beta" evidence="8">
    <location>
        <begin position="340"/>
        <end position="417"/>
    </location>
</feature>
<feature type="binding site" evidence="6">
    <location>
        <position position="205"/>
    </location>
    <ligand>
        <name>substrate</name>
    </ligand>
</feature>
<dbReference type="OrthoDB" id="10256309at2759"/>
<evidence type="ECO:0000313" key="9">
    <source>
        <dbReference type="EMBL" id="KAI5434937.1"/>
    </source>
</evidence>
<dbReference type="EMBL" id="JAMSHJ010000002">
    <property type="protein sequence ID" value="KAI5434937.1"/>
    <property type="molecule type" value="Genomic_DNA"/>
</dbReference>
<dbReference type="CDD" id="cd02568">
    <property type="entry name" value="PseudoU_synth_PUS1_PUS2"/>
    <property type="match status" value="1"/>
</dbReference>
<reference evidence="9 10" key="1">
    <citation type="journal article" date="2022" name="Nat. Genet.">
        <title>Improved pea reference genome and pan-genome highlight genomic features and evolutionary characteristics.</title>
        <authorList>
            <person name="Yang T."/>
            <person name="Liu R."/>
            <person name="Luo Y."/>
            <person name="Hu S."/>
            <person name="Wang D."/>
            <person name="Wang C."/>
            <person name="Pandey M.K."/>
            <person name="Ge S."/>
            <person name="Xu Q."/>
            <person name="Li N."/>
            <person name="Li G."/>
            <person name="Huang Y."/>
            <person name="Saxena R.K."/>
            <person name="Ji Y."/>
            <person name="Li M."/>
            <person name="Yan X."/>
            <person name="He Y."/>
            <person name="Liu Y."/>
            <person name="Wang X."/>
            <person name="Xiang C."/>
            <person name="Varshney R.K."/>
            <person name="Ding H."/>
            <person name="Gao S."/>
            <person name="Zong X."/>
        </authorList>
    </citation>
    <scope>NUCLEOTIDE SEQUENCE [LARGE SCALE GENOMIC DNA]</scope>
    <source>
        <strain evidence="9 10">cv. Zhongwan 6</strain>
    </source>
</reference>
<evidence type="ECO:0000256" key="1">
    <source>
        <dbReference type="ARBA" id="ARBA00009375"/>
    </source>
</evidence>
<dbReference type="Gramene" id="PSAT_LOCUS9869_t1">
    <property type="protein sequence ID" value="CAL5189775.1"/>
    <property type="gene ID" value="PSAT_LOCUS9869"/>
</dbReference>
<comment type="catalytic activity">
    <reaction evidence="4">
        <text>a uridine in tRNA = a pseudouridine in tRNA</text>
        <dbReference type="Rhea" id="RHEA:54572"/>
        <dbReference type="Rhea" id="RHEA-COMP:13339"/>
        <dbReference type="Rhea" id="RHEA-COMP:13934"/>
        <dbReference type="ChEBI" id="CHEBI:65314"/>
        <dbReference type="ChEBI" id="CHEBI:65315"/>
    </reaction>
</comment>
<dbReference type="InterPro" id="IPR020095">
    <property type="entry name" value="PsdUridine_synth_TruA_C"/>
</dbReference>
<dbReference type="InterPro" id="IPR020097">
    <property type="entry name" value="PsdUridine_synth_TruA_a/b_dom"/>
</dbReference>
<gene>
    <name evidence="9" type="ORF">KIW84_021673</name>
</gene>
<dbReference type="GO" id="GO:0003723">
    <property type="term" value="F:RNA binding"/>
    <property type="evidence" value="ECO:0007669"/>
    <property type="project" value="InterPro"/>
</dbReference>
<feature type="active site" description="Nucleophile" evidence="5">
    <location>
        <position position="140"/>
    </location>
</feature>
<dbReference type="GO" id="GO:0005634">
    <property type="term" value="C:nucleus"/>
    <property type="evidence" value="ECO:0007669"/>
    <property type="project" value="TreeGrafter"/>
</dbReference>
<name>A0A9D4Y9M9_PEA</name>
<keyword evidence="2" id="KW-0819">tRNA processing</keyword>
<dbReference type="InterPro" id="IPR020103">
    <property type="entry name" value="PsdUridine_synth_cat_dom_sf"/>
</dbReference>
<dbReference type="InterPro" id="IPR001406">
    <property type="entry name" value="PsdUridine_synth_TruA"/>
</dbReference>
<evidence type="ECO:0000256" key="5">
    <source>
        <dbReference type="PIRSR" id="PIRSR641708-1"/>
    </source>
</evidence>
<dbReference type="PANTHER" id="PTHR11142">
    <property type="entry name" value="PSEUDOURIDYLATE SYNTHASE"/>
    <property type="match status" value="1"/>
</dbReference>
<dbReference type="AlphaFoldDB" id="A0A9D4Y9M9"/>
<feature type="compositionally biased region" description="Acidic residues" evidence="7">
    <location>
        <begin position="285"/>
        <end position="301"/>
    </location>
</feature>
<evidence type="ECO:0000259" key="8">
    <source>
        <dbReference type="Pfam" id="PF01416"/>
    </source>
</evidence>
<evidence type="ECO:0000256" key="4">
    <source>
        <dbReference type="ARBA" id="ARBA00036943"/>
    </source>
</evidence>
<keyword evidence="10" id="KW-1185">Reference proteome</keyword>
<dbReference type="GO" id="GO:0031119">
    <property type="term" value="P:tRNA pseudouridine synthesis"/>
    <property type="evidence" value="ECO:0007669"/>
    <property type="project" value="InterPro"/>
</dbReference>
<feature type="region of interest" description="Disordered" evidence="7">
    <location>
        <begin position="256"/>
        <end position="318"/>
    </location>
</feature>
<protein>
    <recommendedName>
        <fullName evidence="8">Pseudouridine synthase I TruA alpha/beta domain-containing protein</fullName>
    </recommendedName>
</protein>
<organism evidence="9 10">
    <name type="scientific">Pisum sativum</name>
    <name type="common">Garden pea</name>
    <name type="synonym">Lathyrus oleraceus</name>
    <dbReference type="NCBI Taxonomy" id="3888"/>
    <lineage>
        <taxon>Eukaryota</taxon>
        <taxon>Viridiplantae</taxon>
        <taxon>Streptophyta</taxon>
        <taxon>Embryophyta</taxon>
        <taxon>Tracheophyta</taxon>
        <taxon>Spermatophyta</taxon>
        <taxon>Magnoliopsida</taxon>
        <taxon>eudicotyledons</taxon>
        <taxon>Gunneridae</taxon>
        <taxon>Pentapetalae</taxon>
        <taxon>rosids</taxon>
        <taxon>fabids</taxon>
        <taxon>Fabales</taxon>
        <taxon>Fabaceae</taxon>
        <taxon>Papilionoideae</taxon>
        <taxon>50 kb inversion clade</taxon>
        <taxon>NPAAA clade</taxon>
        <taxon>Hologalegina</taxon>
        <taxon>IRL clade</taxon>
        <taxon>Fabeae</taxon>
        <taxon>Lathyrus</taxon>
    </lineage>
</organism>
<accession>A0A9D4Y9M9</accession>
<dbReference type="Gene3D" id="3.30.70.660">
    <property type="entry name" value="Pseudouridine synthase I, catalytic domain, C-terminal subdomain"/>
    <property type="match status" value="1"/>
</dbReference>
<dbReference type="InterPro" id="IPR041708">
    <property type="entry name" value="PUS1/PUS2-like"/>
</dbReference>
<dbReference type="SUPFAM" id="SSF55120">
    <property type="entry name" value="Pseudouridine synthase"/>
    <property type="match status" value="2"/>
</dbReference>
<dbReference type="Gramene" id="Psat02G0167300-T1">
    <property type="protein sequence ID" value="KAI5434937.1"/>
    <property type="gene ID" value="KIW84_021673"/>
</dbReference>
<dbReference type="GO" id="GO:0009982">
    <property type="term" value="F:pseudouridine synthase activity"/>
    <property type="evidence" value="ECO:0007669"/>
    <property type="project" value="InterPro"/>
</dbReference>
<comment type="similarity">
    <text evidence="1">Belongs to the tRNA pseudouridine synthase TruA family.</text>
</comment>
<proteinExistence type="inferred from homology"/>
<feature type="compositionally biased region" description="Low complexity" evidence="7">
    <location>
        <begin position="309"/>
        <end position="318"/>
    </location>
</feature>
<dbReference type="PANTHER" id="PTHR11142:SF21">
    <property type="entry name" value="TRNA PSEUDOURIDINE SYNTHASE"/>
    <property type="match status" value="1"/>
</dbReference>
<evidence type="ECO:0000313" key="10">
    <source>
        <dbReference type="Proteomes" id="UP001058974"/>
    </source>
</evidence>
<dbReference type="Gene3D" id="3.30.70.580">
    <property type="entry name" value="Pseudouridine synthase I, catalytic domain, N-terminal subdomain"/>
    <property type="match status" value="1"/>
</dbReference>
<evidence type="ECO:0000256" key="7">
    <source>
        <dbReference type="SAM" id="MobiDB-lite"/>
    </source>
</evidence>
<comment type="caution">
    <text evidence="9">The sequence shown here is derived from an EMBL/GenBank/DDBJ whole genome shotgun (WGS) entry which is preliminary data.</text>
</comment>
<dbReference type="InterPro" id="IPR020094">
    <property type="entry name" value="TruA/RsuA/RluB/E/F_N"/>
</dbReference>
<evidence type="ECO:0000256" key="2">
    <source>
        <dbReference type="ARBA" id="ARBA00022694"/>
    </source>
</evidence>
<dbReference type="Proteomes" id="UP001058974">
    <property type="component" value="Chromosome 2"/>
</dbReference>
<dbReference type="FunFam" id="3.30.70.580:FF:000002">
    <property type="entry name" value="tRNA pseudouridine synthase"/>
    <property type="match status" value="1"/>
</dbReference>
<evidence type="ECO:0000256" key="6">
    <source>
        <dbReference type="PIRSR" id="PIRSR641708-2"/>
    </source>
</evidence>
<sequence>MSSLCAFPSSSSLLSLPFLSFARDKQNRVPTLPTMPFPFSPTRNPNIQFLLLPPKTLFKCFCSSTTLSPDKWEPFLKKKVVMRVGYIGTDFRGLQIQRNEHKLSTIEKELETAIFKVGGIRDSNFGDLDKIKWGRSSRTDKGVHSLSTMISFKMEIPENAWKGDDHGIEMANYINSYLPNSIRVFSVLPSTKRFDPRRECNLRKYSYLLPADIIGIQSHFSEDEIDFHISEFNSILGVFEGDHPFHNYTVRSIYRKKHHVRKSPKNGDMSKRTGSSSNLLSACDSENEESDVDDSLSDDEEQSHKCLESSESNSLNNQNSSLGVRARWLHEPDEADRLNASHFRKVVHCSCGKLETLLGYRYVEINVWGDSFMLHQIRKMVGTAVAVKRKLIPTDIFSLSLLKFSRIVLPIAPPEVLILRGNAFRMRSSGGSYTRPEMVSMVESEQILKSVNEFYTSVMLPELSKFLDSSKSPWADWVEKLDKYSSIPDDQLEEVREAWRTWKVSFKAKPTSDA</sequence>
<keyword evidence="3" id="KW-0413">Isomerase</keyword>